<name>A0ABD1LEP3_9FABA</name>
<proteinExistence type="inferred from homology"/>
<protein>
    <submittedName>
        <fullName evidence="3">Uncharacterized protein</fullName>
    </submittedName>
</protein>
<evidence type="ECO:0000256" key="2">
    <source>
        <dbReference type="SAM" id="Phobius"/>
    </source>
</evidence>
<dbReference type="PANTHER" id="PTHR11206">
    <property type="entry name" value="MULTIDRUG RESISTANCE PROTEIN"/>
    <property type="match status" value="1"/>
</dbReference>
<dbReference type="Pfam" id="PF01554">
    <property type="entry name" value="MatE"/>
    <property type="match status" value="1"/>
</dbReference>
<organism evidence="3 4">
    <name type="scientific">Flemingia macrophylla</name>
    <dbReference type="NCBI Taxonomy" id="520843"/>
    <lineage>
        <taxon>Eukaryota</taxon>
        <taxon>Viridiplantae</taxon>
        <taxon>Streptophyta</taxon>
        <taxon>Embryophyta</taxon>
        <taxon>Tracheophyta</taxon>
        <taxon>Spermatophyta</taxon>
        <taxon>Magnoliopsida</taxon>
        <taxon>eudicotyledons</taxon>
        <taxon>Gunneridae</taxon>
        <taxon>Pentapetalae</taxon>
        <taxon>rosids</taxon>
        <taxon>fabids</taxon>
        <taxon>Fabales</taxon>
        <taxon>Fabaceae</taxon>
        <taxon>Papilionoideae</taxon>
        <taxon>50 kb inversion clade</taxon>
        <taxon>NPAAA clade</taxon>
        <taxon>indigoferoid/millettioid clade</taxon>
        <taxon>Phaseoleae</taxon>
        <taxon>Flemingia</taxon>
    </lineage>
</organism>
<keyword evidence="2" id="KW-0472">Membrane</keyword>
<comment type="similarity">
    <text evidence="1">Belongs to the multi antimicrobial extrusion (MATE) (TC 2.A.66.1) family.</text>
</comment>
<sequence length="296" mass="31854">MLSEGEGLVADVVSLVTVIPACAALGDLNMGMVLHGLAFKLGVGEEVMVNNSLGNYVFQMRFLEGGTHGEELSNTLLSADTSSAMLHAAEDPVDTSAFAKLCSDLGTPWVLDPVDASASAKLCSDLGKPWVLNPVDASASAKLCSDLSTPWALDPLNISNILLRLHHDPRVTNMAHTYMIFSLPELLTHSFLHPIRIYLRTQGITHPITLASLLGTLLHFLFNYVIVTHLGHEITDVTAASNFSIFLFPVLIILCGLHVHPTATVASMGFSFRPLHSSTSSHLLSISRFRLVSGMS</sequence>
<gene>
    <name evidence="3" type="ORF">Fmac_026376</name>
</gene>
<comment type="caution">
    <text evidence="3">The sequence shown here is derived from an EMBL/GenBank/DDBJ whole genome shotgun (WGS) entry which is preliminary data.</text>
</comment>
<dbReference type="AlphaFoldDB" id="A0ABD1LEP3"/>
<accession>A0ABD1LEP3</accession>
<evidence type="ECO:0000313" key="4">
    <source>
        <dbReference type="Proteomes" id="UP001603857"/>
    </source>
</evidence>
<feature type="transmembrane region" description="Helical" evidence="2">
    <location>
        <begin position="239"/>
        <end position="259"/>
    </location>
</feature>
<evidence type="ECO:0000313" key="3">
    <source>
        <dbReference type="EMBL" id="KAL2321997.1"/>
    </source>
</evidence>
<dbReference type="Proteomes" id="UP001603857">
    <property type="component" value="Unassembled WGS sequence"/>
</dbReference>
<keyword evidence="2" id="KW-1133">Transmembrane helix</keyword>
<evidence type="ECO:0000256" key="1">
    <source>
        <dbReference type="ARBA" id="ARBA00010199"/>
    </source>
</evidence>
<reference evidence="3 4" key="1">
    <citation type="submission" date="2024-08" db="EMBL/GenBank/DDBJ databases">
        <title>Insights into the chromosomal genome structure of Flemingia macrophylla.</title>
        <authorList>
            <person name="Ding Y."/>
            <person name="Zhao Y."/>
            <person name="Bi W."/>
            <person name="Wu M."/>
            <person name="Zhao G."/>
            <person name="Gong Y."/>
            <person name="Li W."/>
            <person name="Zhang P."/>
        </authorList>
    </citation>
    <scope>NUCLEOTIDE SEQUENCE [LARGE SCALE GENOMIC DNA]</scope>
    <source>
        <strain evidence="3">DYQJB</strain>
        <tissue evidence="3">Leaf</tissue>
    </source>
</reference>
<keyword evidence="4" id="KW-1185">Reference proteome</keyword>
<keyword evidence="2" id="KW-0812">Transmembrane</keyword>
<feature type="transmembrane region" description="Helical" evidence="2">
    <location>
        <begin position="208"/>
        <end position="227"/>
    </location>
</feature>
<dbReference type="EMBL" id="JBGMDY010000009">
    <property type="protein sequence ID" value="KAL2321997.1"/>
    <property type="molecule type" value="Genomic_DNA"/>
</dbReference>
<dbReference type="InterPro" id="IPR002528">
    <property type="entry name" value="MATE_fam"/>
</dbReference>